<evidence type="ECO:0000256" key="2">
    <source>
        <dbReference type="ARBA" id="ARBA00022475"/>
    </source>
</evidence>
<evidence type="ECO:0000256" key="1">
    <source>
        <dbReference type="ARBA" id="ARBA00004651"/>
    </source>
</evidence>
<dbReference type="RefSeq" id="WP_425432248.1">
    <property type="nucleotide sequence ID" value="NZ_FZNW01000001.1"/>
</dbReference>
<feature type="transmembrane region" description="Helical" evidence="9">
    <location>
        <begin position="226"/>
        <end position="257"/>
    </location>
</feature>
<evidence type="ECO:0000313" key="10">
    <source>
        <dbReference type="EMBL" id="SNR27379.1"/>
    </source>
</evidence>
<keyword evidence="2" id="KW-1003">Cell membrane</keyword>
<keyword evidence="5 9" id="KW-1133">Transmembrane helix</keyword>
<feature type="transmembrane region" description="Helical" evidence="9">
    <location>
        <begin position="298"/>
        <end position="321"/>
    </location>
</feature>
<dbReference type="GO" id="GO:0005886">
    <property type="term" value="C:plasma membrane"/>
    <property type="evidence" value="ECO:0007669"/>
    <property type="project" value="UniProtKB-SubCell"/>
</dbReference>
<dbReference type="Pfam" id="PF09594">
    <property type="entry name" value="GT87"/>
    <property type="match status" value="1"/>
</dbReference>
<gene>
    <name evidence="10" type="ORF">SAMN06265360_10161</name>
</gene>
<feature type="transmembrane region" description="Helical" evidence="9">
    <location>
        <begin position="67"/>
        <end position="88"/>
    </location>
</feature>
<dbReference type="Proteomes" id="UP000198348">
    <property type="component" value="Unassembled WGS sequence"/>
</dbReference>
<evidence type="ECO:0000256" key="9">
    <source>
        <dbReference type="SAM" id="Phobius"/>
    </source>
</evidence>
<evidence type="ECO:0000313" key="11">
    <source>
        <dbReference type="Proteomes" id="UP000198348"/>
    </source>
</evidence>
<dbReference type="InterPro" id="IPR018584">
    <property type="entry name" value="GT87"/>
</dbReference>
<evidence type="ECO:0000256" key="4">
    <source>
        <dbReference type="ARBA" id="ARBA00022692"/>
    </source>
</evidence>
<evidence type="ECO:0000256" key="5">
    <source>
        <dbReference type="ARBA" id="ARBA00022989"/>
    </source>
</evidence>
<feature type="transmembrane region" description="Helical" evidence="9">
    <location>
        <begin position="467"/>
        <end position="490"/>
    </location>
</feature>
<evidence type="ECO:0000256" key="8">
    <source>
        <dbReference type="SAM" id="MobiDB-lite"/>
    </source>
</evidence>
<keyword evidence="11" id="KW-1185">Reference proteome</keyword>
<feature type="transmembrane region" description="Helical" evidence="9">
    <location>
        <begin position="366"/>
        <end position="387"/>
    </location>
</feature>
<sequence length="541" mass="59389">MPSDPRSESPGERPRESARESRRSAPLHASAEHRERVVPTWTEPLAAQASHPFGGPLGTHAAVGRHWFWTPLRVTLLLAIAALTLGWFGKAGCVQQYETGEGTLALDWRSDRQYVAMCYSDVVPLFGAQRLDDPGTFPYRDGWVEGEGTEHEQQRYMEYPVLTGLFQWANAQIAHAWTDGADTALLPTALPVVVYFNITALWLAAAWLVVVWAVSTTARGKPWDAVLVAVSPLAIVHAFTNWDTLAVAFATAAILAWSRRRPTLAGVLLGLGGAAKLYPLFLLVPLLVLCLRAGKLRTWLRTTVCTVLTWATVNLPIALLYPQGWREFLRLNSERGMDPDSLYNVVSHFSGWPGFDGDLAPGETPVILNAVSAGLFLACCAGIAWVALSAPIRPRLTQLCFLVVVAFLITNKVWSPQFSLWLVPLAVLALPHWRLLLGWMVLDALVWVPRMYYFLGTDSMGLPEGWFLAAVVLRDLAVLGLSALVIYQIYRPSTDPVRQHGADDPAGGVLDRARDSVTLGTRAKKARIPAASPAAEHESSR</sequence>
<feature type="region of interest" description="Disordered" evidence="8">
    <location>
        <begin position="1"/>
        <end position="38"/>
    </location>
</feature>
<evidence type="ECO:0000256" key="7">
    <source>
        <dbReference type="ARBA" id="ARBA00024033"/>
    </source>
</evidence>
<proteinExistence type="inferred from homology"/>
<reference evidence="10 11" key="1">
    <citation type="submission" date="2017-06" db="EMBL/GenBank/DDBJ databases">
        <authorList>
            <person name="Kim H.J."/>
            <person name="Triplett B.A."/>
        </authorList>
    </citation>
    <scope>NUCLEOTIDE SEQUENCE [LARGE SCALE GENOMIC DNA]</scope>
    <source>
        <strain evidence="10 11">DSM 45207</strain>
    </source>
</reference>
<dbReference type="EMBL" id="FZNW01000001">
    <property type="protein sequence ID" value="SNR27379.1"/>
    <property type="molecule type" value="Genomic_DNA"/>
</dbReference>
<comment type="subcellular location">
    <subcellularLocation>
        <location evidence="1">Cell membrane</location>
        <topology evidence="1">Multi-pass membrane protein</topology>
    </subcellularLocation>
</comment>
<feature type="transmembrane region" description="Helical" evidence="9">
    <location>
        <begin position="263"/>
        <end position="291"/>
    </location>
</feature>
<dbReference type="InterPro" id="IPR016570">
    <property type="entry name" value="UCP010361"/>
</dbReference>
<feature type="transmembrane region" description="Helical" evidence="9">
    <location>
        <begin position="192"/>
        <end position="214"/>
    </location>
</feature>
<protein>
    <submittedName>
        <fullName evidence="10">Uncharacterized membrane protein</fullName>
    </submittedName>
</protein>
<feature type="transmembrane region" description="Helical" evidence="9">
    <location>
        <begin position="399"/>
        <end position="415"/>
    </location>
</feature>
<dbReference type="AlphaFoldDB" id="A0A238V1I9"/>
<name>A0A238V1I9_9PSEU</name>
<organism evidence="10 11">
    <name type="scientific">Haloechinothrix alba</name>
    <dbReference type="NCBI Taxonomy" id="664784"/>
    <lineage>
        <taxon>Bacteria</taxon>
        <taxon>Bacillati</taxon>
        <taxon>Actinomycetota</taxon>
        <taxon>Actinomycetes</taxon>
        <taxon>Pseudonocardiales</taxon>
        <taxon>Pseudonocardiaceae</taxon>
        <taxon>Haloechinothrix</taxon>
    </lineage>
</organism>
<feature type="compositionally biased region" description="Basic and acidic residues" evidence="8">
    <location>
        <begin position="1"/>
        <end position="23"/>
    </location>
</feature>
<evidence type="ECO:0000256" key="6">
    <source>
        <dbReference type="ARBA" id="ARBA00023136"/>
    </source>
</evidence>
<keyword evidence="4 9" id="KW-0812">Transmembrane</keyword>
<dbReference type="GO" id="GO:0016758">
    <property type="term" value="F:hexosyltransferase activity"/>
    <property type="evidence" value="ECO:0007669"/>
    <property type="project" value="InterPro"/>
</dbReference>
<evidence type="ECO:0000256" key="3">
    <source>
        <dbReference type="ARBA" id="ARBA00022679"/>
    </source>
</evidence>
<keyword evidence="6 9" id="KW-0472">Membrane</keyword>
<comment type="similarity">
    <text evidence="7">Belongs to the glycosyltransferase 87 family.</text>
</comment>
<accession>A0A238V1I9</accession>
<keyword evidence="3" id="KW-0808">Transferase</keyword>
<dbReference type="PIRSF" id="PIRSF010361">
    <property type="entry name" value="UCP010361"/>
    <property type="match status" value="1"/>
</dbReference>
<feature type="region of interest" description="Disordered" evidence="8">
    <location>
        <begin position="518"/>
        <end position="541"/>
    </location>
</feature>